<evidence type="ECO:0000313" key="7">
    <source>
        <dbReference type="EMBL" id="SIO18237.1"/>
    </source>
</evidence>
<dbReference type="InterPro" id="IPR012341">
    <property type="entry name" value="6hp_glycosidase-like_sf"/>
</dbReference>
<dbReference type="AlphaFoldDB" id="A0A1N6HEU9"/>
<dbReference type="Pfam" id="PF17167">
    <property type="entry name" value="Glyco_hydro_94"/>
    <property type="match status" value="1"/>
</dbReference>
<dbReference type="Pfam" id="PF21958">
    <property type="entry name" value="SOGP_N"/>
    <property type="match status" value="1"/>
</dbReference>
<keyword evidence="2" id="KW-0808">Transferase</keyword>
<dbReference type="InterPro" id="IPR008928">
    <property type="entry name" value="6-hairpin_glycosidase_sf"/>
</dbReference>
<dbReference type="OrthoDB" id="9769991at2"/>
<keyword evidence="8" id="KW-1185">Reference proteome</keyword>
<dbReference type="InterPro" id="IPR048773">
    <property type="entry name" value="SOGP_C"/>
</dbReference>
<keyword evidence="1" id="KW-0328">Glycosyltransferase</keyword>
<feature type="domain" description="Glycoside phosphorylase C-terminal" evidence="5">
    <location>
        <begin position="1022"/>
        <end position="1109"/>
    </location>
</feature>
<dbReference type="RefSeq" id="WP_034545247.1">
    <property type="nucleotide sequence ID" value="NZ_FSRN01000001.1"/>
</dbReference>
<proteinExistence type="predicted"/>
<dbReference type="GO" id="GO:0005975">
    <property type="term" value="P:carbohydrate metabolic process"/>
    <property type="evidence" value="ECO:0007669"/>
    <property type="project" value="InterPro"/>
</dbReference>
<protein>
    <submittedName>
        <fullName evidence="7">Putative lysine transport system substrate-binding protein</fullName>
    </submittedName>
</protein>
<organism evidence="7 8">
    <name type="scientific">Carnobacterium alterfunditum</name>
    <dbReference type="NCBI Taxonomy" id="28230"/>
    <lineage>
        <taxon>Bacteria</taxon>
        <taxon>Bacillati</taxon>
        <taxon>Bacillota</taxon>
        <taxon>Bacilli</taxon>
        <taxon>Lactobacillales</taxon>
        <taxon>Carnobacteriaceae</taxon>
        <taxon>Carnobacterium</taxon>
    </lineage>
</organism>
<gene>
    <name evidence="7" type="ORF">SAMN05878443_1810</name>
</gene>
<name>A0A1N6HEU9_9LACT</name>
<evidence type="ECO:0000313" key="8">
    <source>
        <dbReference type="Proteomes" id="UP000184758"/>
    </source>
</evidence>
<feature type="domain" description="SOGP N-terminal" evidence="6">
    <location>
        <begin position="18"/>
        <end position="240"/>
    </location>
</feature>
<dbReference type="STRING" id="28230.SAMN05878443_1810"/>
<sequence length="1110" mass="126757">MTINQLISINEGELTAQFKMSGDLFELNSNGTMLNQLNVGAIDPSIMNLYLRKFEVGKVSYTPLIGLQSASQLARSKNKLRWTGVWEDIAYSVTFSLTNQAWFWNVEVEGQDVTIDIVYGQDIGLADKGTVQSNESYNSQYLDHVVVETEASGYIICSRQNQPQSDGNHPYLQQGALSKTAGYSTDGFQFFGKSYKTTNEPAVLIQEHLANEIYQYEMAYSALQSEQIALNGKYSVVFYGYTVSDHPEAITKPVALKTIQQLWEETIQTEDAFTDVVMVKKAAVIGESLKTQAFTKTEVENYFPKRLEEEYEGETLLSFFTAEKAHVVLQEKEQLMERPHGHILLSGAQLTIAETILTTTAYMYGIFNSQVVMGNTSNNKLISNVRNDLNIPKTAGQRLYVELDGIYHLLTMPSAFEMGFNYAIWYYKLQDDVLKIKNYTTIDGPELFLEVESENNKTYRFVVTNQVIMNEIENRVPYSLSKQKNQLEFRPEKESTMFDFYPELSYTMTVDGAEFALTDEQFFLENSSSSDSPLVALKIAKTAHFTIAIQGRLEDEKSAFVQRSFPDEVKKYNHHFKQVMNGFALSINSEDNKSLDRVNILAWWYTHNMLVHYLMPHGLEQYGGAAWGTRDVMQGPTEYFMATQNYSSIKAILRVLFANQFADDGNWPQWFMFDRYTHLKAKESHGDVIVWPLKVIGDYLSASNDHAFLDETIVYTDRETCDKTEQTATVFEHIVKAIDYIKQHLLEGTNLPGYGDGDWDDTLQPYDSRLKSHMASSWTVALMYQSLKQLADVLNSHDPVFSNKLKEMYQDLEADYKKYMLSTDVIPGFVFMEEPDKVELMIHPTDTRTGIAYRLLPMQQSMIAELFSPEEAEQHYQVIKNELSHPDGVRLMSEPARYDGGVSTYFKRAEQAANFGREVGLQYVHAHIRFAEAMAKIGKRDEAWHALAIVNPINIKTVVPNAQRRQSNAYFSSSDGAFKTRYEAAENFSKLRDGTVDVKGGWRIYSSGPGIYMNQLITNILGIRATATDLTIDPVLPDSLNGLVFEFELYDKPIKFYYHLNNEEPHLEINQEKAAKDDYSNRYRSGGFIVLKAEVEKWLKDENNRIDIYL</sequence>
<dbReference type="PANTHER" id="PTHR37469">
    <property type="entry name" value="CELLOBIONIC ACID PHOSPHORYLASE-RELATED"/>
    <property type="match status" value="1"/>
</dbReference>
<dbReference type="InterPro" id="IPR053831">
    <property type="entry name" value="SOGP_N"/>
</dbReference>
<evidence type="ECO:0000259" key="3">
    <source>
        <dbReference type="Pfam" id="PF17167"/>
    </source>
</evidence>
<dbReference type="Proteomes" id="UP000184758">
    <property type="component" value="Unassembled WGS sequence"/>
</dbReference>
<dbReference type="Gene3D" id="2.70.98.40">
    <property type="entry name" value="Glycoside hydrolase, family 65, N-terminal domain"/>
    <property type="match status" value="1"/>
</dbReference>
<evidence type="ECO:0000256" key="1">
    <source>
        <dbReference type="ARBA" id="ARBA00022676"/>
    </source>
</evidence>
<dbReference type="Pfam" id="PF21270">
    <property type="entry name" value="SOGP_4th"/>
    <property type="match status" value="1"/>
</dbReference>
<dbReference type="InterPro" id="IPR037018">
    <property type="entry name" value="GH65_N"/>
</dbReference>
<feature type="domain" description="Glycosyl hydrolase 94 catalytic" evidence="3">
    <location>
        <begin position="685"/>
        <end position="959"/>
    </location>
</feature>
<accession>A0A1N6HEU9</accession>
<dbReference type="eggNOG" id="COG3459">
    <property type="taxonomic scope" value="Bacteria"/>
</dbReference>
<evidence type="ECO:0000259" key="5">
    <source>
        <dbReference type="Pfam" id="PF21270"/>
    </source>
</evidence>
<dbReference type="InterPro" id="IPR048771">
    <property type="entry name" value="SOGP_2nd"/>
</dbReference>
<dbReference type="Pfam" id="PF21250">
    <property type="entry name" value="SOGP_2nd"/>
    <property type="match status" value="1"/>
</dbReference>
<reference evidence="8" key="1">
    <citation type="submission" date="2016-11" db="EMBL/GenBank/DDBJ databases">
        <authorList>
            <person name="Varghese N."/>
            <person name="Submissions S."/>
        </authorList>
    </citation>
    <scope>NUCLEOTIDE SEQUENCE [LARGE SCALE GENOMIC DNA]</scope>
    <source>
        <strain evidence="8">313</strain>
    </source>
</reference>
<dbReference type="EMBL" id="FSRN01000001">
    <property type="protein sequence ID" value="SIO18237.1"/>
    <property type="molecule type" value="Genomic_DNA"/>
</dbReference>
<dbReference type="InterPro" id="IPR033432">
    <property type="entry name" value="GH94_catalytic"/>
</dbReference>
<dbReference type="InterPro" id="IPR052047">
    <property type="entry name" value="GH94_Enzymes"/>
</dbReference>
<dbReference type="SUPFAM" id="SSF48208">
    <property type="entry name" value="Six-hairpin glycosidases"/>
    <property type="match status" value="1"/>
</dbReference>
<evidence type="ECO:0000259" key="4">
    <source>
        <dbReference type="Pfam" id="PF21250"/>
    </source>
</evidence>
<feature type="domain" description="Glycoside phosphorylase super sandwich" evidence="4">
    <location>
        <begin position="303"/>
        <end position="551"/>
    </location>
</feature>
<dbReference type="GO" id="GO:0016757">
    <property type="term" value="F:glycosyltransferase activity"/>
    <property type="evidence" value="ECO:0007669"/>
    <property type="project" value="UniProtKB-KW"/>
</dbReference>
<dbReference type="PANTHER" id="PTHR37469:SF2">
    <property type="entry name" value="CELLOBIONIC ACID PHOSPHORYLASE"/>
    <property type="match status" value="1"/>
</dbReference>
<evidence type="ECO:0000259" key="6">
    <source>
        <dbReference type="Pfam" id="PF21958"/>
    </source>
</evidence>
<dbReference type="Gene3D" id="1.50.10.10">
    <property type="match status" value="1"/>
</dbReference>
<evidence type="ECO:0000256" key="2">
    <source>
        <dbReference type="ARBA" id="ARBA00022679"/>
    </source>
</evidence>